<feature type="compositionally biased region" description="Low complexity" evidence="6">
    <location>
        <begin position="636"/>
        <end position="645"/>
    </location>
</feature>
<dbReference type="SMART" id="SM00575">
    <property type="entry name" value="ZnF_PMZ"/>
    <property type="match status" value="1"/>
</dbReference>
<dbReference type="Proteomes" id="UP000228380">
    <property type="component" value="Unplaced"/>
</dbReference>
<evidence type="ECO:0000259" key="7">
    <source>
        <dbReference type="PROSITE" id="PS50966"/>
    </source>
</evidence>
<dbReference type="OrthoDB" id="1927586at2759"/>
<name>A0A8B8J0B8_PHODC</name>
<dbReference type="AlphaFoldDB" id="A0A8B8J0B8"/>
<keyword evidence="2" id="KW-0479">Metal-binding</keyword>
<protein>
    <submittedName>
        <fullName evidence="9 10">Protein FAR1-RELATED SEQUENCE 5-like isoform X1</fullName>
    </submittedName>
</protein>
<dbReference type="PANTHER" id="PTHR31669:SF225">
    <property type="entry name" value="OS03G0655600 PROTEIN"/>
    <property type="match status" value="1"/>
</dbReference>
<dbReference type="RefSeq" id="XP_026657279.2">
    <property type="nucleotide sequence ID" value="XM_026801478.2"/>
</dbReference>
<dbReference type="GeneID" id="103698076"/>
<dbReference type="InterPro" id="IPR018289">
    <property type="entry name" value="MULE_transposase_dom"/>
</dbReference>
<evidence type="ECO:0000256" key="6">
    <source>
        <dbReference type="SAM" id="MobiDB-lite"/>
    </source>
</evidence>
<organism evidence="8 10">
    <name type="scientific">Phoenix dactylifera</name>
    <name type="common">Date palm</name>
    <dbReference type="NCBI Taxonomy" id="42345"/>
    <lineage>
        <taxon>Eukaryota</taxon>
        <taxon>Viridiplantae</taxon>
        <taxon>Streptophyta</taxon>
        <taxon>Embryophyta</taxon>
        <taxon>Tracheophyta</taxon>
        <taxon>Spermatophyta</taxon>
        <taxon>Magnoliopsida</taxon>
        <taxon>Liliopsida</taxon>
        <taxon>Arecaceae</taxon>
        <taxon>Coryphoideae</taxon>
        <taxon>Phoeniceae</taxon>
        <taxon>Phoenix</taxon>
    </lineage>
</organism>
<evidence type="ECO:0000256" key="1">
    <source>
        <dbReference type="ARBA" id="ARBA00005889"/>
    </source>
</evidence>
<accession>A0A8B8J0B8</accession>
<dbReference type="GO" id="GO:0008270">
    <property type="term" value="F:zinc ion binding"/>
    <property type="evidence" value="ECO:0007669"/>
    <property type="project" value="UniProtKB-KW"/>
</dbReference>
<dbReference type="Pfam" id="PF03101">
    <property type="entry name" value="FAR1"/>
    <property type="match status" value="1"/>
</dbReference>
<feature type="domain" description="SWIM-type" evidence="7">
    <location>
        <begin position="561"/>
        <end position="597"/>
    </location>
</feature>
<dbReference type="InterPro" id="IPR007527">
    <property type="entry name" value="Znf_SWIM"/>
</dbReference>
<dbReference type="KEGG" id="pda:103698076"/>
<evidence type="ECO:0000256" key="3">
    <source>
        <dbReference type="ARBA" id="ARBA00022771"/>
    </source>
</evidence>
<dbReference type="InterPro" id="IPR031052">
    <property type="entry name" value="FHY3/FAR1"/>
</dbReference>
<dbReference type="RefSeq" id="XP_026657281.2">
    <property type="nucleotide sequence ID" value="XM_026801480.2"/>
</dbReference>
<dbReference type="InterPro" id="IPR006564">
    <property type="entry name" value="Znf_PMZ"/>
</dbReference>
<dbReference type="PROSITE" id="PS50966">
    <property type="entry name" value="ZF_SWIM"/>
    <property type="match status" value="1"/>
</dbReference>
<keyword evidence="3 5" id="KW-0863">Zinc-finger</keyword>
<dbReference type="InterPro" id="IPR004330">
    <property type="entry name" value="FAR1_DNA_bnd_dom"/>
</dbReference>
<dbReference type="Pfam" id="PF10551">
    <property type="entry name" value="MULE"/>
    <property type="match status" value="1"/>
</dbReference>
<dbReference type="Pfam" id="PF04434">
    <property type="entry name" value="SWIM"/>
    <property type="match status" value="1"/>
</dbReference>
<dbReference type="PANTHER" id="PTHR31669">
    <property type="entry name" value="PROTEIN FAR1-RELATED SEQUENCE 10-RELATED"/>
    <property type="match status" value="1"/>
</dbReference>
<evidence type="ECO:0000313" key="8">
    <source>
        <dbReference type="Proteomes" id="UP000228380"/>
    </source>
</evidence>
<feature type="region of interest" description="Disordered" evidence="6">
    <location>
        <begin position="35"/>
        <end position="54"/>
    </location>
</feature>
<feature type="region of interest" description="Disordered" evidence="6">
    <location>
        <begin position="1"/>
        <end position="22"/>
    </location>
</feature>
<proteinExistence type="inferred from homology"/>
<keyword evidence="4" id="KW-0862">Zinc</keyword>
<evidence type="ECO:0000313" key="9">
    <source>
        <dbReference type="RefSeq" id="XP_026657279.2"/>
    </source>
</evidence>
<reference evidence="9 10" key="1">
    <citation type="submission" date="2025-04" db="UniProtKB">
        <authorList>
            <consortium name="RefSeq"/>
        </authorList>
    </citation>
    <scope>IDENTIFICATION</scope>
    <source>
        <tissue evidence="9 10">Young leaves</tissue>
    </source>
</reference>
<evidence type="ECO:0000256" key="5">
    <source>
        <dbReference type="PROSITE-ProRule" id="PRU00325"/>
    </source>
</evidence>
<evidence type="ECO:0000256" key="4">
    <source>
        <dbReference type="ARBA" id="ARBA00022833"/>
    </source>
</evidence>
<feature type="region of interest" description="Disordered" evidence="6">
    <location>
        <begin position="907"/>
        <end position="931"/>
    </location>
</feature>
<feature type="region of interest" description="Disordered" evidence="6">
    <location>
        <begin position="625"/>
        <end position="645"/>
    </location>
</feature>
<comment type="similarity">
    <text evidence="1">Belongs to the FHY3/FAR1 family.</text>
</comment>
<dbReference type="GO" id="GO:0006355">
    <property type="term" value="P:regulation of DNA-templated transcription"/>
    <property type="evidence" value="ECO:0007669"/>
    <property type="project" value="InterPro"/>
</dbReference>
<keyword evidence="8" id="KW-1185">Reference proteome</keyword>
<gene>
    <name evidence="9 10" type="primary">LOC103698076</name>
</gene>
<evidence type="ECO:0000256" key="2">
    <source>
        <dbReference type="ARBA" id="ARBA00022723"/>
    </source>
</evidence>
<feature type="region of interest" description="Disordered" evidence="6">
    <location>
        <begin position="1069"/>
        <end position="1092"/>
    </location>
</feature>
<sequence length="1092" mass="120411">MEGTVSCGGESMETEMGHRDSDGMEYGLELVVERSSGEGEEMPASPVARSQGGDAKIEPFEGMEFATEEDAWTFYNSYARLLGFNTRISIFHRSRRDGSITSRQFVCAKEGFRTYGTKQDPCGEGKPRRTRAVTRVGCKAMIRVKKQENGRWVVSRLEKAHNHDLMAPSRVHCLRSHRLLSESGKRAANDFQRARADHGSEMLAIKEESHEPRVCYSEIIPKTKVGRENHSIVEYIKHMQAEDPGLFYAQQLDGDQSVGNVFWADARSRMAYKHFGDVVTFDTLYKMHQHQIPFATFTGVNHHRQPVLFGCALIVDDSESSLTWIFEMLHSAMSGQHPTSMISEQDRVIQAAMSHVFPHTRHRSCKWHILKDGQDKLSHVFLAYPSFKEEFHQCINMTGTIDEFESSWRSLVARFDLRDNKWLQSVYGCRHQWVPVYLKNTFFGETSSTQRCESRSSFFKGYINAQTDAQTFIQQYEKALDSWYEKEVKADFDTIYSLPNLKTSSSSSMEKQAAEQYTRKIFKIFQEELIETCRYTADEITEEGEMSIYNVRKKEEEHKAYIVEFSPSETTATCSCQMFEYSGILCRHILTVFSELGVNMLPSHYILKRWTRNAKDEGVSGINHRVVKDEEKDDSQSNSQDCQQSPTWRYNSLCREAIKFAEDGATSMAIYNVAMRALQEAAKKVTTAKKNVGKVGCQGAFPNRSTDKENGAAAPLVLNTPNGQVCYTLSSDHLLVHSTRGMNLPVSLTVQRQLFPSTIPASGLNENGSLMLTVPLMSIQRGDPKFAGTASQPPQCSRETSASCCIKHSVASRFGWDLSISPLRAALTGLNLVTIGHSNASPGTGSNTASLSSSMPFVAVPMEFCMPLVANLSAASSGAPSNSSSTRYSGGTSPALHQLQLAPHLVTAQQSHTATPDGAPDSPATVDDPSRLPLVFTNPIRAAALAAGARIASPSDAASIIKAVQSKNAIHIRAGECSPSSLKPLGPKPSAPHPANVHFVPVNRSGTVNVVLPGNKQVQGGFSGTMTTSKAGNLHGQAVLRKELIKDEMATDGDSEDQTLEEGAMEFTDSEDDEVFTDAEAGGGPGVSWAAG</sequence>
<evidence type="ECO:0000313" key="10">
    <source>
        <dbReference type="RefSeq" id="XP_026657281.2"/>
    </source>
</evidence>